<dbReference type="PROSITE" id="PS51706">
    <property type="entry name" value="G_ENGB"/>
    <property type="match status" value="1"/>
</dbReference>
<dbReference type="OrthoDB" id="391988at2759"/>
<name>A0A8K1FDF8_PYTOL</name>
<comment type="cofactor">
    <cofactor evidence="1">
        <name>Mg(2+)</name>
        <dbReference type="ChEBI" id="CHEBI:18420"/>
    </cofactor>
</comment>
<evidence type="ECO:0000313" key="12">
    <source>
        <dbReference type="Proteomes" id="UP000794436"/>
    </source>
</evidence>
<proteinExistence type="inferred from homology"/>
<sequence length="273" mass="30467">MALLRRTARDGLLGVRRSVFSTDSVRHISKKKARLQNVPALWMIDGVDEPPRLLPHEISQVKRYFKPESKLITSTKDAEELPEWTIPEIAFAGRSNVGKSSLINAIVGQPGLVRTSKTPGRTQQLHFFSIGGKIGSLPDLALVDMPGYGFANVPKRVADEFHALVGGYIENRRGHNLRPLFLLIDSRRGITKVDEDFMDYLADLGALYQVVFTKADTISPAELTKNIEHARQIACGVDRMNMNPVIHVCSTKEDFGIKELQHQIITHSGLLHQ</sequence>
<dbReference type="NCBIfam" id="TIGR03598">
    <property type="entry name" value="GTPase_YsxC"/>
    <property type="match status" value="1"/>
</dbReference>
<evidence type="ECO:0000256" key="2">
    <source>
        <dbReference type="ARBA" id="ARBA00009638"/>
    </source>
</evidence>
<comment type="caution">
    <text evidence="11">The sequence shown here is derived from an EMBL/GenBank/DDBJ whole genome shotgun (WGS) entry which is preliminary data.</text>
</comment>
<keyword evidence="12" id="KW-1185">Reference proteome</keyword>
<feature type="domain" description="EngB-type G" evidence="10">
    <location>
        <begin position="85"/>
        <end position="270"/>
    </location>
</feature>
<evidence type="ECO:0000256" key="4">
    <source>
        <dbReference type="ARBA" id="ARBA00022723"/>
    </source>
</evidence>
<keyword evidence="3" id="KW-0132">Cell division</keyword>
<dbReference type="GO" id="GO:0005525">
    <property type="term" value="F:GTP binding"/>
    <property type="evidence" value="ECO:0007669"/>
    <property type="project" value="UniProtKB-KW"/>
</dbReference>
<dbReference type="InterPro" id="IPR027417">
    <property type="entry name" value="P-loop_NTPase"/>
</dbReference>
<evidence type="ECO:0000313" key="11">
    <source>
        <dbReference type="EMBL" id="TMW58306.1"/>
    </source>
</evidence>
<accession>A0A8K1FDF8</accession>
<evidence type="ECO:0000256" key="1">
    <source>
        <dbReference type="ARBA" id="ARBA00001946"/>
    </source>
</evidence>
<dbReference type="InterPro" id="IPR006073">
    <property type="entry name" value="GTP-bd"/>
</dbReference>
<dbReference type="HAMAP" id="MF_00321">
    <property type="entry name" value="GTPase_EngB"/>
    <property type="match status" value="1"/>
</dbReference>
<evidence type="ECO:0000256" key="7">
    <source>
        <dbReference type="ARBA" id="ARBA00023134"/>
    </source>
</evidence>
<evidence type="ECO:0000256" key="6">
    <source>
        <dbReference type="ARBA" id="ARBA00022842"/>
    </source>
</evidence>
<dbReference type="PANTHER" id="PTHR11649">
    <property type="entry name" value="MSS1/TRME-RELATED GTP-BINDING PROTEIN"/>
    <property type="match status" value="1"/>
</dbReference>
<keyword evidence="5" id="KW-0547">Nucleotide-binding</keyword>
<dbReference type="SUPFAM" id="SSF52540">
    <property type="entry name" value="P-loop containing nucleoside triphosphate hydrolases"/>
    <property type="match status" value="1"/>
</dbReference>
<evidence type="ECO:0000256" key="3">
    <source>
        <dbReference type="ARBA" id="ARBA00022618"/>
    </source>
</evidence>
<dbReference type="CDD" id="cd01876">
    <property type="entry name" value="YihA_EngB"/>
    <property type="match status" value="1"/>
</dbReference>
<comment type="similarity">
    <text evidence="2">Belongs to the TRAFAC class TrmE-Era-EngA-EngB-Septin-like GTPase superfamily. EngB GTPase family.</text>
</comment>
<keyword evidence="7" id="KW-0342">GTP-binding</keyword>
<keyword evidence="6" id="KW-0460">Magnesium</keyword>
<keyword evidence="4" id="KW-0479">Metal-binding</keyword>
<gene>
    <name evidence="11" type="ORF">Poli38472_011894</name>
</gene>
<dbReference type="InterPro" id="IPR019987">
    <property type="entry name" value="GTP-bd_ribosome_bio_YsxC"/>
</dbReference>
<keyword evidence="8" id="KW-0717">Septation</keyword>
<dbReference type="EMBL" id="SPLM01000112">
    <property type="protein sequence ID" value="TMW58306.1"/>
    <property type="molecule type" value="Genomic_DNA"/>
</dbReference>
<keyword evidence="9" id="KW-0131">Cell cycle</keyword>
<dbReference type="GO" id="GO:0051301">
    <property type="term" value="P:cell division"/>
    <property type="evidence" value="ECO:0007669"/>
    <property type="project" value="UniProtKB-KW"/>
</dbReference>
<evidence type="ECO:0000259" key="10">
    <source>
        <dbReference type="PROSITE" id="PS51706"/>
    </source>
</evidence>
<dbReference type="InterPro" id="IPR030393">
    <property type="entry name" value="G_ENGB_dom"/>
</dbReference>
<protein>
    <recommendedName>
        <fullName evidence="10">EngB-type G domain-containing protein</fullName>
    </recommendedName>
</protein>
<evidence type="ECO:0000256" key="5">
    <source>
        <dbReference type="ARBA" id="ARBA00022741"/>
    </source>
</evidence>
<dbReference type="Gene3D" id="3.40.50.300">
    <property type="entry name" value="P-loop containing nucleotide triphosphate hydrolases"/>
    <property type="match status" value="1"/>
</dbReference>
<evidence type="ECO:0000256" key="9">
    <source>
        <dbReference type="ARBA" id="ARBA00023306"/>
    </source>
</evidence>
<organism evidence="11 12">
    <name type="scientific">Pythium oligandrum</name>
    <name type="common">Mycoparasitic fungus</name>
    <dbReference type="NCBI Taxonomy" id="41045"/>
    <lineage>
        <taxon>Eukaryota</taxon>
        <taxon>Sar</taxon>
        <taxon>Stramenopiles</taxon>
        <taxon>Oomycota</taxon>
        <taxon>Peronosporomycetes</taxon>
        <taxon>Pythiales</taxon>
        <taxon>Pythiaceae</taxon>
        <taxon>Pythium</taxon>
    </lineage>
</organism>
<dbReference type="AlphaFoldDB" id="A0A8K1FDF8"/>
<dbReference type="GO" id="GO:0046872">
    <property type="term" value="F:metal ion binding"/>
    <property type="evidence" value="ECO:0007669"/>
    <property type="project" value="UniProtKB-KW"/>
</dbReference>
<dbReference type="Pfam" id="PF01926">
    <property type="entry name" value="MMR_HSR1"/>
    <property type="match status" value="1"/>
</dbReference>
<reference evidence="11" key="1">
    <citation type="submission" date="2019-03" db="EMBL/GenBank/DDBJ databases">
        <title>Long read genome sequence of the mycoparasitic Pythium oligandrum ATCC 38472 isolated from sugarbeet rhizosphere.</title>
        <authorList>
            <person name="Gaulin E."/>
        </authorList>
    </citation>
    <scope>NUCLEOTIDE SEQUENCE</scope>
    <source>
        <strain evidence="11">ATCC 38472_TT</strain>
    </source>
</reference>
<dbReference type="Proteomes" id="UP000794436">
    <property type="component" value="Unassembled WGS sequence"/>
</dbReference>
<evidence type="ECO:0000256" key="8">
    <source>
        <dbReference type="ARBA" id="ARBA00023210"/>
    </source>
</evidence>
<dbReference type="PANTHER" id="PTHR11649:SF13">
    <property type="entry name" value="ENGB-TYPE G DOMAIN-CONTAINING PROTEIN"/>
    <property type="match status" value="1"/>
</dbReference>